<feature type="transmembrane region" description="Helical" evidence="1">
    <location>
        <begin position="187"/>
        <end position="206"/>
    </location>
</feature>
<keyword evidence="3" id="KW-1185">Reference proteome</keyword>
<dbReference type="AlphaFoldDB" id="A0A1N6RP08"/>
<keyword evidence="1" id="KW-0472">Membrane</keyword>
<evidence type="ECO:0000256" key="1">
    <source>
        <dbReference type="SAM" id="Phobius"/>
    </source>
</evidence>
<feature type="transmembrane region" description="Helical" evidence="1">
    <location>
        <begin position="143"/>
        <end position="167"/>
    </location>
</feature>
<reference evidence="3" key="1">
    <citation type="submission" date="2017-01" db="EMBL/GenBank/DDBJ databases">
        <authorList>
            <person name="Varghese N."/>
            <person name="Submissions S."/>
        </authorList>
    </citation>
    <scope>NUCLEOTIDE SEQUENCE [LARGE SCALE GENOMIC DNA]</scope>
    <source>
        <strain evidence="3">UM1</strain>
    </source>
</reference>
<feature type="transmembrane region" description="Helical" evidence="1">
    <location>
        <begin position="37"/>
        <end position="53"/>
    </location>
</feature>
<keyword evidence="1" id="KW-0812">Transmembrane</keyword>
<accession>A0A1N6RP08</accession>
<name>A0A1N6RP08_9GAMM</name>
<dbReference type="STRING" id="1604334.SAMN05421546_1058"/>
<proteinExistence type="predicted"/>
<evidence type="ECO:0000313" key="3">
    <source>
        <dbReference type="Proteomes" id="UP000241788"/>
    </source>
</evidence>
<gene>
    <name evidence="2" type="ORF">SAMN05421546_1058</name>
</gene>
<dbReference type="RefSeq" id="WP_076585976.1">
    <property type="nucleotide sequence ID" value="NZ_FTLW01000002.1"/>
</dbReference>
<evidence type="ECO:0008006" key="4">
    <source>
        <dbReference type="Google" id="ProtNLM"/>
    </source>
</evidence>
<dbReference type="Proteomes" id="UP000241788">
    <property type="component" value="Unassembled WGS sequence"/>
</dbReference>
<sequence>MSGRTSAASPAWFAAVRPVLAFSYLSLSHLATARDSHALAALAVGMIVLLLLAEPLWHRRPWAIALAAIAGIALWQLKDSAHIHIALLLMPVIFLLLLAWLFGRTLMPGHVPVISKIVRALEGGDSEAMMAELDRYTRGLTTIWTVVFIAMALINLALALIASPGGLLARAGIDSAWSISDSQWSWFANWLNYGLVGAVFAIEFAYRKRRFPGRYKNVADFFRRMAALGPAFWRDLFK</sequence>
<keyword evidence="1" id="KW-1133">Transmembrane helix</keyword>
<organism evidence="2 3">
    <name type="scientific">Solilutibacter tolerans</name>
    <dbReference type="NCBI Taxonomy" id="1604334"/>
    <lineage>
        <taxon>Bacteria</taxon>
        <taxon>Pseudomonadati</taxon>
        <taxon>Pseudomonadota</taxon>
        <taxon>Gammaproteobacteria</taxon>
        <taxon>Lysobacterales</taxon>
        <taxon>Lysobacteraceae</taxon>
        <taxon>Solilutibacter</taxon>
    </lineage>
</organism>
<protein>
    <recommendedName>
        <fullName evidence="4">Ketosynthase</fullName>
    </recommendedName>
</protein>
<evidence type="ECO:0000313" key="2">
    <source>
        <dbReference type="EMBL" id="SIQ30563.1"/>
    </source>
</evidence>
<dbReference type="EMBL" id="FTLW01000002">
    <property type="protein sequence ID" value="SIQ30563.1"/>
    <property type="molecule type" value="Genomic_DNA"/>
</dbReference>
<dbReference type="OrthoDB" id="6023795at2"/>
<feature type="transmembrane region" description="Helical" evidence="1">
    <location>
        <begin position="60"/>
        <end position="77"/>
    </location>
</feature>
<feature type="transmembrane region" description="Helical" evidence="1">
    <location>
        <begin position="83"/>
        <end position="102"/>
    </location>
</feature>